<dbReference type="EMBL" id="JADBJN010000003">
    <property type="protein sequence ID" value="KAG5671557.1"/>
    <property type="molecule type" value="Genomic_DNA"/>
</dbReference>
<reference evidence="1" key="1">
    <citation type="submission" date="2021-03" db="EMBL/GenBank/DDBJ databases">
        <title>Chromosome level genome of the anhydrobiotic midge Polypedilum vanderplanki.</title>
        <authorList>
            <person name="Yoshida Y."/>
            <person name="Kikawada T."/>
            <person name="Gusev O."/>
        </authorList>
    </citation>
    <scope>NUCLEOTIDE SEQUENCE</scope>
    <source>
        <strain evidence="1">NIAS01</strain>
        <tissue evidence="1">Whole body or cell culture</tissue>
    </source>
</reference>
<name>A0A9J6BPC4_POLVA</name>
<comment type="caution">
    <text evidence="1">The sequence shown here is derived from an EMBL/GenBank/DDBJ whole genome shotgun (WGS) entry which is preliminary data.</text>
</comment>
<evidence type="ECO:0000313" key="2">
    <source>
        <dbReference type="Proteomes" id="UP001107558"/>
    </source>
</evidence>
<gene>
    <name evidence="1" type="ORF">PVAND_001750</name>
</gene>
<accession>A0A9J6BPC4</accession>
<sequence length="131" mass="15872">MFSKASKKKSKLVWNRPLVTNFRRYTTFDDDDEPISENIIRHPLYQESHTYNTRTSMYDYDFYDTGPIYANTVIMNDIIEEDEEEEETIFENYSSRYEDLQIYSNLIPRIEREEDDLPIYENFINVQHNSV</sequence>
<proteinExistence type="predicted"/>
<keyword evidence="2" id="KW-1185">Reference proteome</keyword>
<dbReference type="Proteomes" id="UP001107558">
    <property type="component" value="Chromosome 3"/>
</dbReference>
<dbReference type="AlphaFoldDB" id="A0A9J6BPC4"/>
<protein>
    <submittedName>
        <fullName evidence="1">Uncharacterized protein</fullName>
    </submittedName>
</protein>
<organism evidence="1 2">
    <name type="scientific">Polypedilum vanderplanki</name>
    <name type="common">Sleeping chironomid midge</name>
    <dbReference type="NCBI Taxonomy" id="319348"/>
    <lineage>
        <taxon>Eukaryota</taxon>
        <taxon>Metazoa</taxon>
        <taxon>Ecdysozoa</taxon>
        <taxon>Arthropoda</taxon>
        <taxon>Hexapoda</taxon>
        <taxon>Insecta</taxon>
        <taxon>Pterygota</taxon>
        <taxon>Neoptera</taxon>
        <taxon>Endopterygota</taxon>
        <taxon>Diptera</taxon>
        <taxon>Nematocera</taxon>
        <taxon>Chironomoidea</taxon>
        <taxon>Chironomidae</taxon>
        <taxon>Chironominae</taxon>
        <taxon>Polypedilum</taxon>
        <taxon>Polypedilum</taxon>
    </lineage>
</organism>
<evidence type="ECO:0000313" key="1">
    <source>
        <dbReference type="EMBL" id="KAG5671557.1"/>
    </source>
</evidence>